<comment type="caution">
    <text evidence="3">The sequence shown here is derived from an EMBL/GenBank/DDBJ whole genome shotgun (WGS) entry which is preliminary data.</text>
</comment>
<name>A0ABP8QL54_9GAMM</name>
<dbReference type="InterPro" id="IPR011991">
    <property type="entry name" value="ArsR-like_HTH"/>
</dbReference>
<dbReference type="NCBIfam" id="NF007528">
    <property type="entry name" value="PRK10141.1"/>
    <property type="match status" value="1"/>
</dbReference>
<dbReference type="PROSITE" id="PS50987">
    <property type="entry name" value="HTH_ARSR_2"/>
    <property type="match status" value="1"/>
</dbReference>
<dbReference type="NCBIfam" id="NF033788">
    <property type="entry name" value="HTH_metalloreg"/>
    <property type="match status" value="1"/>
</dbReference>
<dbReference type="SMART" id="SM00226">
    <property type="entry name" value="LMWPc"/>
    <property type="match status" value="1"/>
</dbReference>
<evidence type="ECO:0000313" key="4">
    <source>
        <dbReference type="Proteomes" id="UP001501321"/>
    </source>
</evidence>
<keyword evidence="1" id="KW-0059">Arsenical resistance</keyword>
<dbReference type="Pfam" id="PF01451">
    <property type="entry name" value="LMWPc"/>
    <property type="match status" value="1"/>
</dbReference>
<dbReference type="PANTHER" id="PTHR43428">
    <property type="entry name" value="ARSENATE REDUCTASE"/>
    <property type="match status" value="1"/>
</dbReference>
<dbReference type="SUPFAM" id="SSF52788">
    <property type="entry name" value="Phosphotyrosine protein phosphatases I"/>
    <property type="match status" value="1"/>
</dbReference>
<accession>A0ABP8QL54</accession>
<dbReference type="PRINTS" id="PR00778">
    <property type="entry name" value="HTHARSR"/>
</dbReference>
<dbReference type="Gene3D" id="3.40.50.2300">
    <property type="match status" value="1"/>
</dbReference>
<proteinExistence type="predicted"/>
<dbReference type="InterPro" id="IPR036390">
    <property type="entry name" value="WH_DNA-bd_sf"/>
</dbReference>
<evidence type="ECO:0000256" key="1">
    <source>
        <dbReference type="ARBA" id="ARBA00022849"/>
    </source>
</evidence>
<dbReference type="SMART" id="SM00418">
    <property type="entry name" value="HTH_ARSR"/>
    <property type="match status" value="1"/>
</dbReference>
<organism evidence="3 4">
    <name type="scientific">Pseudaeromonas paramecii</name>
    <dbReference type="NCBI Taxonomy" id="2138166"/>
    <lineage>
        <taxon>Bacteria</taxon>
        <taxon>Pseudomonadati</taxon>
        <taxon>Pseudomonadota</taxon>
        <taxon>Gammaproteobacteria</taxon>
        <taxon>Aeromonadales</taxon>
        <taxon>Aeromonadaceae</taxon>
        <taxon>Pseudaeromonas</taxon>
    </lineage>
</organism>
<dbReference type="SUPFAM" id="SSF46785">
    <property type="entry name" value="Winged helix' DNA-binding domain"/>
    <property type="match status" value="1"/>
</dbReference>
<reference evidence="4" key="1">
    <citation type="journal article" date="2019" name="Int. J. Syst. Evol. Microbiol.">
        <title>The Global Catalogue of Microorganisms (GCM) 10K type strain sequencing project: providing services to taxonomists for standard genome sequencing and annotation.</title>
        <authorList>
            <consortium name="The Broad Institute Genomics Platform"/>
            <consortium name="The Broad Institute Genome Sequencing Center for Infectious Disease"/>
            <person name="Wu L."/>
            <person name="Ma J."/>
        </authorList>
    </citation>
    <scope>NUCLEOTIDE SEQUENCE [LARGE SCALE GENOMIC DNA]</scope>
    <source>
        <strain evidence="4">JCM 32226</strain>
    </source>
</reference>
<dbReference type="InterPro" id="IPR036196">
    <property type="entry name" value="Ptyr_pPase_sf"/>
</dbReference>
<dbReference type="EMBL" id="BAABFC010000025">
    <property type="protein sequence ID" value="GAA4503518.1"/>
    <property type="molecule type" value="Genomic_DNA"/>
</dbReference>
<dbReference type="Pfam" id="PF01022">
    <property type="entry name" value="HTH_5"/>
    <property type="match status" value="1"/>
</dbReference>
<feature type="domain" description="HTH arsR-type" evidence="2">
    <location>
        <begin position="138"/>
        <end position="239"/>
    </location>
</feature>
<dbReference type="Gene3D" id="1.10.10.10">
    <property type="entry name" value="Winged helix-like DNA-binding domain superfamily/Winged helix DNA-binding domain"/>
    <property type="match status" value="1"/>
</dbReference>
<protein>
    <recommendedName>
        <fullName evidence="2">HTH arsR-type domain-containing protein</fullName>
    </recommendedName>
</protein>
<dbReference type="InterPro" id="IPR001845">
    <property type="entry name" value="HTH_ArsR_DNA-bd_dom"/>
</dbReference>
<dbReference type="PANTHER" id="PTHR43428:SF1">
    <property type="entry name" value="ARSENATE REDUCTASE"/>
    <property type="match status" value="1"/>
</dbReference>
<sequence length="266" mass="29253">MSQSRVLFLCTANSARSILAEALLRQLAGDRFAVYSAGSRPESVDPRALTVLGQAGIGTEGLVSKGLDAVSDQRFDFVISLCDKASLECQQIPHKGRVLHWNLPDPKAEPGEAPFVACLQAIRSRIELFLQVVGSDPLPSSRELAPAELFRALADETRLRLMLLLLQEGELCVCELTEALDDLQPKISRHLKQLRHAGLVQDRRQGQWIFYRLDDSLPSWADSVLRLAAQALPGPQHGDLRRLAAMQNRPSREGVCGLSNLSKESA</sequence>
<dbReference type="CDD" id="cd16345">
    <property type="entry name" value="LMWP_ArsC"/>
    <property type="match status" value="1"/>
</dbReference>
<evidence type="ECO:0000259" key="2">
    <source>
        <dbReference type="PROSITE" id="PS50987"/>
    </source>
</evidence>
<keyword evidence="4" id="KW-1185">Reference proteome</keyword>
<gene>
    <name evidence="3" type="ORF">GCM10023095_29910</name>
</gene>
<dbReference type="CDD" id="cd00090">
    <property type="entry name" value="HTH_ARSR"/>
    <property type="match status" value="1"/>
</dbReference>
<dbReference type="InterPro" id="IPR036388">
    <property type="entry name" value="WH-like_DNA-bd_sf"/>
</dbReference>
<dbReference type="Proteomes" id="UP001501321">
    <property type="component" value="Unassembled WGS sequence"/>
</dbReference>
<evidence type="ECO:0000313" key="3">
    <source>
        <dbReference type="EMBL" id="GAA4503518.1"/>
    </source>
</evidence>
<dbReference type="InterPro" id="IPR023485">
    <property type="entry name" value="Ptyr_pPase"/>
</dbReference>
<dbReference type="RefSeq" id="WP_345014561.1">
    <property type="nucleotide sequence ID" value="NZ_BAABFC010000025.1"/>
</dbReference>